<evidence type="ECO:0000256" key="5">
    <source>
        <dbReference type="ARBA" id="ARBA00023242"/>
    </source>
</evidence>
<dbReference type="Proteomes" id="UP000887569">
    <property type="component" value="Unplaced"/>
</dbReference>
<protein>
    <submittedName>
        <fullName evidence="8">DNA-directed RNA polymerase I subunit RPA49</fullName>
    </submittedName>
</protein>
<dbReference type="GO" id="GO:0006351">
    <property type="term" value="P:DNA-templated transcription"/>
    <property type="evidence" value="ECO:0007669"/>
    <property type="project" value="InterPro"/>
</dbReference>
<evidence type="ECO:0000256" key="3">
    <source>
        <dbReference type="ARBA" id="ARBA00022478"/>
    </source>
</evidence>
<evidence type="ECO:0000313" key="7">
    <source>
        <dbReference type="Proteomes" id="UP000887569"/>
    </source>
</evidence>
<sequence length="438" mass="48521">MDVGASSSKSNDAVEGSSHLTDRCIDADKPESSKVSHMVAQLLHSRLIDFRSATFKRHPNGSVYSIQNSDHSNEKVIQLGREDNGAEQGYDYAIAIVNRHTGKAQYVPAKLVNFQATYSSDPDSLFGNRPSRQTDYMADNAGARETWADKRRALTSEFGSAKRLKTQDAAKRRQINDETLAIMMGSTFSTSVATKKEEDSNPLSISLIEQAESSVLPKANEEAKLPAEVYSPDIFLSEADVIAMKDDAFAYFKRPKNEIIGEDCSELVHRSIGNVDGDERRACLALLLTTMVKCYKMISKGSRAKSSIFQNDWIALKFPEFVTAKVRELFFPGEFVRETPKSKSAKLNVNVAEKDKLLAYLLCLVIILDKETLSVPVTPWAKELNVTEARMTKVLTALGCSVQTAAVAEGLRLSTLRIGRLIGPPSKNTPNKKFVRRR</sequence>
<dbReference type="WBParaSite" id="PgR036_g090_t01">
    <property type="protein sequence ID" value="PgR036_g090_t01"/>
    <property type="gene ID" value="PgR036_g090"/>
</dbReference>
<name>A0A915BEF3_PARUN</name>
<dbReference type="PANTHER" id="PTHR14440">
    <property type="entry name" value="DNA-DIRECTED RNA POLYMERASE I SUBUNIT RPA49"/>
    <property type="match status" value="1"/>
</dbReference>
<evidence type="ECO:0000256" key="4">
    <source>
        <dbReference type="ARBA" id="ARBA00023163"/>
    </source>
</evidence>
<proteinExistence type="inferred from homology"/>
<keyword evidence="3" id="KW-0240">DNA-directed RNA polymerase</keyword>
<feature type="region of interest" description="Disordered" evidence="6">
    <location>
        <begin position="1"/>
        <end position="25"/>
    </location>
</feature>
<comment type="subcellular location">
    <subcellularLocation>
        <location evidence="1">Nucleus</location>
        <location evidence="1">Nucleolus</location>
    </subcellularLocation>
</comment>
<organism evidence="7 8">
    <name type="scientific">Parascaris univalens</name>
    <name type="common">Nematode worm</name>
    <dbReference type="NCBI Taxonomy" id="6257"/>
    <lineage>
        <taxon>Eukaryota</taxon>
        <taxon>Metazoa</taxon>
        <taxon>Ecdysozoa</taxon>
        <taxon>Nematoda</taxon>
        <taxon>Chromadorea</taxon>
        <taxon>Rhabditida</taxon>
        <taxon>Spirurina</taxon>
        <taxon>Ascaridomorpha</taxon>
        <taxon>Ascaridoidea</taxon>
        <taxon>Ascarididae</taxon>
        <taxon>Parascaris</taxon>
    </lineage>
</organism>
<comment type="similarity">
    <text evidence="2">Belongs to the eukaryotic RPA49/POLR1E RNA polymerase subunit family.</text>
</comment>
<dbReference type="InterPro" id="IPR009668">
    <property type="entry name" value="RNA_pol-assoc_fac_A49-like"/>
</dbReference>
<evidence type="ECO:0000256" key="1">
    <source>
        <dbReference type="ARBA" id="ARBA00004604"/>
    </source>
</evidence>
<dbReference type="GO" id="GO:0000428">
    <property type="term" value="C:DNA-directed RNA polymerase complex"/>
    <property type="evidence" value="ECO:0007669"/>
    <property type="project" value="UniProtKB-KW"/>
</dbReference>
<dbReference type="GO" id="GO:0003677">
    <property type="term" value="F:DNA binding"/>
    <property type="evidence" value="ECO:0007669"/>
    <property type="project" value="InterPro"/>
</dbReference>
<dbReference type="AlphaFoldDB" id="A0A915BEF3"/>
<keyword evidence="4" id="KW-0804">Transcription</keyword>
<evidence type="ECO:0000313" key="8">
    <source>
        <dbReference type="WBParaSite" id="PgR036_g090_t01"/>
    </source>
</evidence>
<dbReference type="GO" id="GO:0005730">
    <property type="term" value="C:nucleolus"/>
    <property type="evidence" value="ECO:0007669"/>
    <property type="project" value="UniProtKB-SubCell"/>
</dbReference>
<dbReference type="Pfam" id="PF06870">
    <property type="entry name" value="RNA_pol_I_A49"/>
    <property type="match status" value="1"/>
</dbReference>
<evidence type="ECO:0000256" key="2">
    <source>
        <dbReference type="ARBA" id="ARBA00009430"/>
    </source>
</evidence>
<evidence type="ECO:0000256" key="6">
    <source>
        <dbReference type="SAM" id="MobiDB-lite"/>
    </source>
</evidence>
<keyword evidence="5" id="KW-0539">Nucleus</keyword>
<reference evidence="8" key="1">
    <citation type="submission" date="2022-11" db="UniProtKB">
        <authorList>
            <consortium name="WormBaseParasite"/>
        </authorList>
    </citation>
    <scope>IDENTIFICATION</scope>
</reference>
<accession>A0A915BEF3</accession>
<feature type="compositionally biased region" description="Polar residues" evidence="6">
    <location>
        <begin position="1"/>
        <end position="11"/>
    </location>
</feature>
<keyword evidence="7" id="KW-1185">Reference proteome</keyword>